<proteinExistence type="predicted"/>
<accession>A0A2S5ZFI0</accession>
<sequence length="60" mass="6376">MSKEDYLAVIGDIADGGAMLQKPASSGIVSERMVNIADLLFQEIGELADAAVRPKPDNDE</sequence>
<dbReference type="AlphaFoldDB" id="A0A2S5ZFI0"/>
<reference evidence="1 2" key="1">
    <citation type="submission" date="2018-01" db="EMBL/GenBank/DDBJ databases">
        <title>Complete genome sequences of the type strains of Marinobacter flavimaris and Marinobacter maroccanus.</title>
        <authorList>
            <person name="Palau M."/>
            <person name="Boujida N."/>
            <person name="Manresa A."/>
            <person name="Minana-Galbis D."/>
        </authorList>
    </citation>
    <scope>NUCLEOTIDE SEQUENCE [LARGE SCALE GENOMIC DNA]</scope>
    <source>
        <strain evidence="1 2">N4</strain>
    </source>
</reference>
<protein>
    <submittedName>
        <fullName evidence="1">Uncharacterized protein</fullName>
    </submittedName>
</protein>
<evidence type="ECO:0000313" key="2">
    <source>
        <dbReference type="Proteomes" id="UP000239917"/>
    </source>
</evidence>
<gene>
    <name evidence="1" type="ORF">KEHDKFFH_02295</name>
</gene>
<name>A0A2S5ZFI0_9GAMM</name>
<keyword evidence="2" id="KW-1185">Reference proteome</keyword>
<dbReference type="EMBL" id="PSSX01000001">
    <property type="protein sequence ID" value="PPI86170.1"/>
    <property type="molecule type" value="Genomic_DNA"/>
</dbReference>
<comment type="caution">
    <text evidence="1">The sequence shown here is derived from an EMBL/GenBank/DDBJ whole genome shotgun (WGS) entry which is preliminary data.</text>
</comment>
<dbReference type="RefSeq" id="WP_104320408.1">
    <property type="nucleotide sequence ID" value="NZ_PSSX01000001.1"/>
</dbReference>
<organism evidence="1 2">
    <name type="scientific">Marinobacter maroccanus</name>
    <dbReference type="NCBI Taxonomy" id="2055143"/>
    <lineage>
        <taxon>Bacteria</taxon>
        <taxon>Pseudomonadati</taxon>
        <taxon>Pseudomonadota</taxon>
        <taxon>Gammaproteobacteria</taxon>
        <taxon>Pseudomonadales</taxon>
        <taxon>Marinobacteraceae</taxon>
        <taxon>Marinobacter</taxon>
    </lineage>
</organism>
<dbReference type="Proteomes" id="UP000239917">
    <property type="component" value="Unassembled WGS sequence"/>
</dbReference>
<evidence type="ECO:0000313" key="1">
    <source>
        <dbReference type="EMBL" id="PPI86170.1"/>
    </source>
</evidence>